<dbReference type="eggNOG" id="COG5651">
    <property type="taxonomic scope" value="Bacteria"/>
</dbReference>
<accession>A0A081XWQ7</accession>
<proteinExistence type="predicted"/>
<reference evidence="1 2" key="1">
    <citation type="submission" date="2014-02" db="EMBL/GenBank/DDBJ databases">
        <title>The genome announcement of Streptomyces toyocaensis NRRL15009.</title>
        <authorList>
            <person name="Hong H.-J."/>
            <person name="Kwun M.J."/>
        </authorList>
    </citation>
    <scope>NUCLEOTIDE SEQUENCE [LARGE SCALE GENOMIC DNA]</scope>
    <source>
        <strain evidence="1 2">NRRL 15009</strain>
    </source>
</reference>
<dbReference type="EMBL" id="JFCB01000003">
    <property type="protein sequence ID" value="KES07980.1"/>
    <property type="molecule type" value="Genomic_DNA"/>
</dbReference>
<protein>
    <submittedName>
        <fullName evidence="1">Mucin-2</fullName>
    </submittedName>
</protein>
<dbReference type="Proteomes" id="UP000028341">
    <property type="component" value="Unassembled WGS sequence"/>
</dbReference>
<gene>
    <name evidence="1" type="ORF">BU52_06005</name>
</gene>
<dbReference type="RefSeq" id="WP_037929271.1">
    <property type="nucleotide sequence ID" value="NZ_JBFADL010000001.1"/>
</dbReference>
<name>A0A081XWQ7_STRTO</name>
<dbReference type="AlphaFoldDB" id="A0A081XWQ7"/>
<dbReference type="STRING" id="55952.BU52_06005"/>
<evidence type="ECO:0000313" key="1">
    <source>
        <dbReference type="EMBL" id="KES07980.1"/>
    </source>
</evidence>
<dbReference type="OrthoDB" id="3543532at2"/>
<organism evidence="1 2">
    <name type="scientific">Streptomyces toyocaensis</name>
    <dbReference type="NCBI Taxonomy" id="55952"/>
    <lineage>
        <taxon>Bacteria</taxon>
        <taxon>Bacillati</taxon>
        <taxon>Actinomycetota</taxon>
        <taxon>Actinomycetes</taxon>
        <taxon>Kitasatosporales</taxon>
        <taxon>Streptomycetaceae</taxon>
        <taxon>Streptomyces</taxon>
    </lineage>
</organism>
<keyword evidence="2" id="KW-1185">Reference proteome</keyword>
<sequence>MSDSSKRMANPGDMEHLAKLLDGRGELRDKLDEAFTRAARLGVTGTLSPLKPMLSWTDDTAIDLRRRAAILRAENGDPRAAALYAGFTPEELKGANLPPDAMLIANASVANGDKFDTKWLERQKGETLQDWIDRIKGDAVAEVSGNENLGEVVEDYITLTAMTSTVPGAFKMAAMGTLDLMKYFKSLKVPGRVEFLKAPGTTLAQLLKGQSTSRFIPARIRSLAASIGARTPAPILDALTGKDSLAALSGRQWAWQANLLKVGKNAGALSRATGASRLSAFASGAGSALRTGGFWRTAGIGGSAVSTVIGAVDLAQEGHPIEAFKRDKAGYVAKASGVAFNATLTAAMVAPTPITIGAAAVTGTVYGVATIVDNWETVKEFPGKVADAGAWAGEKISEGAGKLADGAKSLGSALNPFD</sequence>
<evidence type="ECO:0000313" key="2">
    <source>
        <dbReference type="Proteomes" id="UP000028341"/>
    </source>
</evidence>
<comment type="caution">
    <text evidence="1">The sequence shown here is derived from an EMBL/GenBank/DDBJ whole genome shotgun (WGS) entry which is preliminary data.</text>
</comment>